<evidence type="ECO:0000313" key="3">
    <source>
        <dbReference type="Proteomes" id="UP000601435"/>
    </source>
</evidence>
<keyword evidence="1" id="KW-0472">Membrane</keyword>
<proteinExistence type="predicted"/>
<evidence type="ECO:0000256" key="1">
    <source>
        <dbReference type="SAM" id="Phobius"/>
    </source>
</evidence>
<organism evidence="2 3">
    <name type="scientific">Symbiodinium necroappetens</name>
    <dbReference type="NCBI Taxonomy" id="1628268"/>
    <lineage>
        <taxon>Eukaryota</taxon>
        <taxon>Sar</taxon>
        <taxon>Alveolata</taxon>
        <taxon>Dinophyceae</taxon>
        <taxon>Suessiales</taxon>
        <taxon>Symbiodiniaceae</taxon>
        <taxon>Symbiodinium</taxon>
    </lineage>
</organism>
<gene>
    <name evidence="2" type="ORF">SNEC2469_LOCUS28670</name>
</gene>
<sequence>MALTHGALSEEEEVLMEKPSAPKGRWYLAGAAVAILVLVGVVAKAPFWMMSGLVAVGALGTRVKVLWACGFARDLASWISGTCPLGPQVAEMIDNRLQQSEVLIKESRAKPCILNPSCKGTRR</sequence>
<dbReference type="AlphaFoldDB" id="A0A813ARM2"/>
<dbReference type="EMBL" id="CAJNJA010062816">
    <property type="protein sequence ID" value="CAE7877553.1"/>
    <property type="molecule type" value="Genomic_DNA"/>
</dbReference>
<protein>
    <submittedName>
        <fullName evidence="2">Uncharacterized protein</fullName>
    </submittedName>
</protein>
<feature type="transmembrane region" description="Helical" evidence="1">
    <location>
        <begin position="26"/>
        <end position="43"/>
    </location>
</feature>
<keyword evidence="1" id="KW-0812">Transmembrane</keyword>
<comment type="caution">
    <text evidence="2">The sequence shown here is derived from an EMBL/GenBank/DDBJ whole genome shotgun (WGS) entry which is preliminary data.</text>
</comment>
<dbReference type="Proteomes" id="UP000601435">
    <property type="component" value="Unassembled WGS sequence"/>
</dbReference>
<accession>A0A813ARM2</accession>
<name>A0A813ARM2_9DINO</name>
<keyword evidence="3" id="KW-1185">Reference proteome</keyword>
<reference evidence="2" key="1">
    <citation type="submission" date="2021-02" db="EMBL/GenBank/DDBJ databases">
        <authorList>
            <person name="Dougan E. K."/>
            <person name="Rhodes N."/>
            <person name="Thang M."/>
            <person name="Chan C."/>
        </authorList>
    </citation>
    <scope>NUCLEOTIDE SEQUENCE</scope>
</reference>
<keyword evidence="1" id="KW-1133">Transmembrane helix</keyword>
<evidence type="ECO:0000313" key="2">
    <source>
        <dbReference type="EMBL" id="CAE7877553.1"/>
    </source>
</evidence>